<dbReference type="Pfam" id="PF03704">
    <property type="entry name" value="BTAD"/>
    <property type="match status" value="1"/>
</dbReference>
<dbReference type="InterPro" id="IPR001867">
    <property type="entry name" value="OmpR/PhoB-type_DNA-bd"/>
</dbReference>
<dbReference type="Gene3D" id="1.25.40.10">
    <property type="entry name" value="Tetratricopeptide repeat domain"/>
    <property type="match status" value="3"/>
</dbReference>
<dbReference type="SMART" id="SM00862">
    <property type="entry name" value="Trans_reg_C"/>
    <property type="match status" value="1"/>
</dbReference>
<dbReference type="Gene3D" id="1.10.10.10">
    <property type="entry name" value="Winged helix-like DNA-binding domain superfamily/Winged helix DNA-binding domain"/>
    <property type="match status" value="1"/>
</dbReference>
<dbReference type="Pfam" id="PF00486">
    <property type="entry name" value="Trans_reg_C"/>
    <property type="match status" value="1"/>
</dbReference>
<evidence type="ECO:0000259" key="5">
    <source>
        <dbReference type="PROSITE" id="PS51755"/>
    </source>
</evidence>
<feature type="region of interest" description="Disordered" evidence="4">
    <location>
        <begin position="561"/>
        <end position="580"/>
    </location>
</feature>
<keyword evidence="7" id="KW-1185">Reference proteome</keyword>
<evidence type="ECO:0000256" key="4">
    <source>
        <dbReference type="SAM" id="MobiDB-lite"/>
    </source>
</evidence>
<sequence length="1062" mass="113164">MRFGVLGPLSALTDHGEPVRVPDTKVRALLVHLLLARGRPVSVDRLVDHLWGDTPPARPAAVLQARISQLRGTLDAAEPGARALVRHRPPGYLLATDHLDAVLFEDLLDQAARATDPRTRADRLSQALDLWRGPALAEFTHAGPGPAEDRWTELTRWEQMRLSALEDLAETRLELGEHSALAADLTDAVALHPYRERLHAAHLRALHGAGRHAEALAAYTRLRSRLAEELGADPGPELSALHRAMLVRDPALDPAPRPAPPPGRLPEPVDALIGRDRPLRELGTLLTEHRLVTLTGPGGVGKTRLALAAGAALSSGGEPESEVSVAGDGAWLVELAGLAPGGDPVPLLAATLGARDGHTGEGPEELARIVALLRGRRALLVLDNHEHVVAPVAALVSHLLGALPHLRVLATGRIPLDVAGEHLYAVPPLDLPAPGATDPDELAASGAVQLFAARARAARSTFFLGPESAPAVVTVCRRLDGIPLALELAATRLRHLGIDEVVARLDDRFALLGSGRRDAPARQRTLRAVIDWSWEPLDPTERAVLSRLAVTADGCEPDTAGAVCSGPEPGEGPEEGEGPANVPPVPPNAVLDLVGALADRSLVTVEAHPARTRYRLLESVAAYSLEHLAASGDQPRVQDRHARHLADLAARADTHLRGPDQRRWLDRLDREAANLNTALDHAVRVGDTDLALRLAVASCWHRYLRGRSGQARLALDRALDLPGGTASARAEADLWRTAFAVPATDDETHRRARVPEHLDRVTDPVVRARLAWLIEHLRWGLGDRGLAAARVRAAHEAAIETGDRWGVEVSRVTLAYAALGRGDIAGALDAARRAESALRELGDSWGALQATDALAQALESLGDLDGVAAHHERSLRLAEELRLWGNVTLALSGLGRVALLRGDLDRADVLHARAAALAAEHSDAGAEQFADAGTVLAARRRGDLDHAERLLRRWVDWNLRTGSHVGTAFLRTQLGYVAEQRGDAAAALDLHTLARADAEASGDPRAVAAALEGLAGAHALAGEPDRAADLLTEAARLREGSGAPLTAPERFDVDRVLSRPGT</sequence>
<dbReference type="PRINTS" id="PR00364">
    <property type="entry name" value="DISEASERSIST"/>
</dbReference>
<evidence type="ECO:0000313" key="7">
    <source>
        <dbReference type="Proteomes" id="UP000598217"/>
    </source>
</evidence>
<organism evidence="6 7">
    <name type="scientific">Nocardiopsis terrae</name>
    <dbReference type="NCBI Taxonomy" id="372655"/>
    <lineage>
        <taxon>Bacteria</taxon>
        <taxon>Bacillati</taxon>
        <taxon>Actinomycetota</taxon>
        <taxon>Actinomycetes</taxon>
        <taxon>Streptosporangiales</taxon>
        <taxon>Nocardiopsidaceae</taxon>
        <taxon>Nocardiopsis</taxon>
    </lineage>
</organism>
<feature type="DNA-binding region" description="OmpR/PhoB-type" evidence="3">
    <location>
        <begin position="1"/>
        <end position="96"/>
    </location>
</feature>
<feature type="domain" description="OmpR/PhoB-type" evidence="5">
    <location>
        <begin position="1"/>
        <end position="96"/>
    </location>
</feature>
<dbReference type="Proteomes" id="UP000598217">
    <property type="component" value="Unassembled WGS sequence"/>
</dbReference>
<dbReference type="SUPFAM" id="SSF46894">
    <property type="entry name" value="C-terminal effector domain of the bipartite response regulators"/>
    <property type="match status" value="1"/>
</dbReference>
<gene>
    <name evidence="6" type="ORF">H4W79_002343</name>
</gene>
<dbReference type="InterPro" id="IPR005158">
    <property type="entry name" value="BTAD"/>
</dbReference>
<dbReference type="PANTHER" id="PTHR47691">
    <property type="entry name" value="REGULATOR-RELATED"/>
    <property type="match status" value="1"/>
</dbReference>
<evidence type="ECO:0000313" key="6">
    <source>
        <dbReference type="EMBL" id="MBE1458129.1"/>
    </source>
</evidence>
<reference evidence="6 7" key="1">
    <citation type="submission" date="2020-10" db="EMBL/GenBank/DDBJ databases">
        <title>Sequencing the genomes of 1000 actinobacteria strains.</title>
        <authorList>
            <person name="Klenk H.-P."/>
        </authorList>
    </citation>
    <scope>NUCLEOTIDE SEQUENCE [LARGE SCALE GENOMIC DNA]</scope>
    <source>
        <strain evidence="6 7">DSM 45157</strain>
    </source>
</reference>
<dbReference type="CDD" id="cd15831">
    <property type="entry name" value="BTAD"/>
    <property type="match status" value="1"/>
</dbReference>
<evidence type="ECO:0000256" key="3">
    <source>
        <dbReference type="PROSITE-ProRule" id="PRU01091"/>
    </source>
</evidence>
<dbReference type="SUPFAM" id="SSF52540">
    <property type="entry name" value="P-loop containing nucleoside triphosphate hydrolases"/>
    <property type="match status" value="1"/>
</dbReference>
<keyword evidence="2 3" id="KW-0238">DNA-binding</keyword>
<dbReference type="InterPro" id="IPR011990">
    <property type="entry name" value="TPR-like_helical_dom_sf"/>
</dbReference>
<proteinExistence type="inferred from homology"/>
<comment type="caution">
    <text evidence="6">The sequence shown here is derived from an EMBL/GenBank/DDBJ whole genome shotgun (WGS) entry which is preliminary data.</text>
</comment>
<dbReference type="Gene3D" id="3.40.50.300">
    <property type="entry name" value="P-loop containing nucleotide triphosphate hydrolases"/>
    <property type="match status" value="1"/>
</dbReference>
<dbReference type="PANTHER" id="PTHR47691:SF3">
    <property type="entry name" value="HTH-TYPE TRANSCRIPTIONAL REGULATOR RV0890C-RELATED"/>
    <property type="match status" value="1"/>
</dbReference>
<comment type="similarity">
    <text evidence="1">Belongs to the AfsR/DnrI/RedD regulatory family.</text>
</comment>
<name>A0ABR9HGK6_9ACTN</name>
<dbReference type="RefSeq" id="WP_191270224.1">
    <property type="nucleotide sequence ID" value="NZ_BMXJ01000003.1"/>
</dbReference>
<protein>
    <submittedName>
        <fullName evidence="6">ATPase/DNA-binding SARP family transcriptional activator</fullName>
    </submittedName>
</protein>
<evidence type="ECO:0000256" key="2">
    <source>
        <dbReference type="ARBA" id="ARBA00023125"/>
    </source>
</evidence>
<dbReference type="EMBL" id="JADBDY010000001">
    <property type="protein sequence ID" value="MBE1458129.1"/>
    <property type="molecule type" value="Genomic_DNA"/>
</dbReference>
<evidence type="ECO:0000256" key="1">
    <source>
        <dbReference type="ARBA" id="ARBA00005820"/>
    </source>
</evidence>
<dbReference type="SMART" id="SM01043">
    <property type="entry name" value="BTAD"/>
    <property type="match status" value="1"/>
</dbReference>
<accession>A0ABR9HGK6</accession>
<dbReference type="InterPro" id="IPR036388">
    <property type="entry name" value="WH-like_DNA-bd_sf"/>
</dbReference>
<dbReference type="InterPro" id="IPR027417">
    <property type="entry name" value="P-loop_NTPase"/>
</dbReference>
<dbReference type="SUPFAM" id="SSF48452">
    <property type="entry name" value="TPR-like"/>
    <property type="match status" value="3"/>
</dbReference>
<dbReference type="PROSITE" id="PS51755">
    <property type="entry name" value="OMPR_PHOB"/>
    <property type="match status" value="1"/>
</dbReference>
<dbReference type="InterPro" id="IPR016032">
    <property type="entry name" value="Sig_transdc_resp-reg_C-effctor"/>
</dbReference>